<proteinExistence type="predicted"/>
<organism evidence="1 2">
    <name type="scientific">Gossypium darwinii</name>
    <name type="common">Darwin's cotton</name>
    <name type="synonym">Gossypium barbadense var. darwinii</name>
    <dbReference type="NCBI Taxonomy" id="34276"/>
    <lineage>
        <taxon>Eukaryota</taxon>
        <taxon>Viridiplantae</taxon>
        <taxon>Streptophyta</taxon>
        <taxon>Embryophyta</taxon>
        <taxon>Tracheophyta</taxon>
        <taxon>Spermatophyta</taxon>
        <taxon>Magnoliopsida</taxon>
        <taxon>eudicotyledons</taxon>
        <taxon>Gunneridae</taxon>
        <taxon>Pentapetalae</taxon>
        <taxon>rosids</taxon>
        <taxon>malvids</taxon>
        <taxon>Malvales</taxon>
        <taxon>Malvaceae</taxon>
        <taxon>Malvoideae</taxon>
        <taxon>Gossypium</taxon>
    </lineage>
</organism>
<accession>A0A5D2ER97</accession>
<gene>
    <name evidence="1" type="ORF">ES288_A11G295100v1</name>
</gene>
<reference evidence="1 2" key="1">
    <citation type="submission" date="2019-06" db="EMBL/GenBank/DDBJ databases">
        <title>WGS assembly of Gossypium darwinii.</title>
        <authorList>
            <person name="Chen Z.J."/>
            <person name="Sreedasyam A."/>
            <person name="Ando A."/>
            <person name="Song Q."/>
            <person name="De L."/>
            <person name="Hulse-Kemp A."/>
            <person name="Ding M."/>
            <person name="Ye W."/>
            <person name="Kirkbride R."/>
            <person name="Jenkins J."/>
            <person name="Plott C."/>
            <person name="Lovell J."/>
            <person name="Lin Y.-M."/>
            <person name="Vaughn R."/>
            <person name="Liu B."/>
            <person name="Li W."/>
            <person name="Simpson S."/>
            <person name="Scheffler B."/>
            <person name="Saski C."/>
            <person name="Grover C."/>
            <person name="Hu G."/>
            <person name="Conover J."/>
            <person name="Carlson J."/>
            <person name="Shu S."/>
            <person name="Boston L."/>
            <person name="Williams M."/>
            <person name="Peterson D."/>
            <person name="Mcgee K."/>
            <person name="Jones D."/>
            <person name="Wendel J."/>
            <person name="Stelly D."/>
            <person name="Grimwood J."/>
            <person name="Schmutz J."/>
        </authorList>
    </citation>
    <scope>NUCLEOTIDE SEQUENCE [LARGE SCALE GENOMIC DNA]</scope>
    <source>
        <strain evidence="1">1808015.09</strain>
    </source>
</reference>
<name>A0A5D2ER97_GOSDA</name>
<evidence type="ECO:0000313" key="1">
    <source>
        <dbReference type="EMBL" id="TYG95777.1"/>
    </source>
</evidence>
<dbReference type="EMBL" id="CM017698">
    <property type="protein sequence ID" value="TYG95777.1"/>
    <property type="molecule type" value="Genomic_DNA"/>
</dbReference>
<sequence length="61" mass="6545">MANGADNGQILPTEATNLEIWYEGTRLAVVARGTRREAYGGVLESYSAWRLKAAAAHRGGP</sequence>
<dbReference type="AlphaFoldDB" id="A0A5D2ER97"/>
<dbReference type="Proteomes" id="UP000323506">
    <property type="component" value="Chromosome A11"/>
</dbReference>
<evidence type="ECO:0000313" key="2">
    <source>
        <dbReference type="Proteomes" id="UP000323506"/>
    </source>
</evidence>
<keyword evidence="2" id="KW-1185">Reference proteome</keyword>
<protein>
    <submittedName>
        <fullName evidence="1">Uncharacterized protein</fullName>
    </submittedName>
</protein>